<dbReference type="CDD" id="cd00737">
    <property type="entry name" value="lyz_endolysin_autolysin"/>
    <property type="match status" value="1"/>
</dbReference>
<dbReference type="GO" id="GO:0042742">
    <property type="term" value="P:defense response to bacterium"/>
    <property type="evidence" value="ECO:0007669"/>
    <property type="project" value="UniProtKB-KW"/>
</dbReference>
<dbReference type="Gene3D" id="4.10.220.110">
    <property type="match status" value="1"/>
</dbReference>
<reference evidence="12" key="1">
    <citation type="journal article" date="2011" name="PLoS ONE">
        <title>The entomopathogenic bacterial endosymbionts xenorhabdus and photorhabdus: convergent lifestyles from divergent genomes.</title>
        <authorList>
            <person name="Chaston J.M."/>
            <person name="Suen G."/>
            <person name="Tucker S.L."/>
            <person name="Andersen A.W."/>
            <person name="Bhasin A."/>
            <person name="Bode E."/>
            <person name="Bode H.B."/>
            <person name="Brachmann A.O."/>
            <person name="Cowles C.E."/>
            <person name="Cowles K.N."/>
            <person name="Darby C."/>
            <person name="de Leon L."/>
            <person name="Drace K."/>
            <person name="Du Z."/>
            <person name="Givaudan A."/>
            <person name="Herbert Tran E.E."/>
            <person name="Jewell K.A."/>
            <person name="Knack J.J."/>
            <person name="Krasomil-Osterfeld K.C."/>
            <person name="Kukor R."/>
            <person name="Lanois A."/>
            <person name="Latreille P."/>
            <person name="Leimgruber N.K."/>
            <person name="Lipke C.M."/>
            <person name="Liu R."/>
            <person name="Lu X."/>
            <person name="Martens E.C."/>
            <person name="Marri P.R."/>
            <person name="Medigue C."/>
            <person name="Menard M.L."/>
            <person name="Miller N.M."/>
            <person name="Morales-Soto N."/>
            <person name="Norton S."/>
            <person name="Ogier J.C."/>
            <person name="Orchard S.S."/>
            <person name="Park D."/>
            <person name="Park Y."/>
            <person name="Qurollo B.A."/>
            <person name="Sugar D.R."/>
            <person name="Richards G.R."/>
            <person name="Rouy Z."/>
            <person name="Slominski B."/>
            <person name="Slominski K."/>
            <person name="Snyder H."/>
            <person name="Tjaden B.C."/>
            <person name="van der Hoeven R."/>
            <person name="Welch R.D."/>
            <person name="Wheeler C."/>
            <person name="Xiang B."/>
            <person name="Barbazuk B."/>
            <person name="Gaudriault S."/>
            <person name="Goodner B."/>
            <person name="Slater S.C."/>
            <person name="Forst S."/>
            <person name="Goldman B.S."/>
            <person name="Goodrich-Blair H."/>
        </authorList>
    </citation>
    <scope>NUCLEOTIDE SEQUENCE [LARGE SCALE GENOMIC DNA]</scope>
    <source>
        <strain evidence="12">SS-2004</strain>
    </source>
</reference>
<evidence type="ECO:0000256" key="1">
    <source>
        <dbReference type="ARBA" id="ARBA00000632"/>
    </source>
</evidence>
<gene>
    <name evidence="12" type="ordered locus">XBJ1_0278</name>
</gene>
<feature type="compositionally biased region" description="Polar residues" evidence="9">
    <location>
        <begin position="440"/>
        <end position="457"/>
    </location>
</feature>
<dbReference type="Gene3D" id="1.10.530.40">
    <property type="match status" value="1"/>
</dbReference>
<dbReference type="CAZy" id="GH24">
    <property type="family name" value="Glycoside Hydrolase Family 24"/>
</dbReference>
<dbReference type="InterPro" id="IPR050708">
    <property type="entry name" value="T6SS_VgrG/RHS"/>
</dbReference>
<dbReference type="KEGG" id="xbo:XBJ1_0278"/>
<feature type="compositionally biased region" description="Low complexity" evidence="9">
    <location>
        <begin position="834"/>
        <end position="852"/>
    </location>
</feature>
<keyword evidence="5 8" id="KW-0378">Hydrolase</keyword>
<dbReference type="Gene3D" id="2.40.50.230">
    <property type="entry name" value="Gp5 N-terminal domain"/>
    <property type="match status" value="1"/>
</dbReference>
<keyword evidence="4 8" id="KW-0081">Bacteriolytic enzyme</keyword>
<evidence type="ECO:0000256" key="8">
    <source>
        <dbReference type="RuleBase" id="RU003788"/>
    </source>
</evidence>
<feature type="region of interest" description="Disordered" evidence="9">
    <location>
        <begin position="437"/>
        <end position="457"/>
    </location>
</feature>
<dbReference type="InterPro" id="IPR023347">
    <property type="entry name" value="Lysozyme_dom_sf"/>
</dbReference>
<name>D3UYQ1_XENBS</name>
<comment type="catalytic activity">
    <reaction evidence="1 8">
        <text>Hydrolysis of (1-&gt;4)-beta-linkages between N-acetylmuramic acid and N-acetyl-D-glucosamine residues in a peptidoglycan and between N-acetyl-D-glucosamine residues in chitodextrins.</text>
        <dbReference type="EC" id="3.2.1.17"/>
    </reaction>
</comment>
<dbReference type="HAMAP" id="MF_04110">
    <property type="entry name" value="ENDOLYSIN_T4"/>
    <property type="match status" value="1"/>
</dbReference>
<evidence type="ECO:0000256" key="6">
    <source>
        <dbReference type="ARBA" id="ARBA00023200"/>
    </source>
</evidence>
<proteinExistence type="inferred from homology"/>
<dbReference type="eggNOG" id="COG3772">
    <property type="taxonomic scope" value="Bacteria"/>
</dbReference>
<dbReference type="GO" id="GO:0031640">
    <property type="term" value="P:killing of cells of another organism"/>
    <property type="evidence" value="ECO:0007669"/>
    <property type="project" value="UniProtKB-KW"/>
</dbReference>
<evidence type="ECO:0000313" key="13">
    <source>
        <dbReference type="Proteomes" id="UP000002045"/>
    </source>
</evidence>
<dbReference type="InterPro" id="IPR006531">
    <property type="entry name" value="Gp5/Vgr_OB"/>
</dbReference>
<protein>
    <recommendedName>
        <fullName evidence="8">Lysozyme</fullName>
        <ecNumber evidence="8">3.2.1.17</ecNumber>
    </recommendedName>
</protein>
<evidence type="ECO:0000259" key="11">
    <source>
        <dbReference type="Pfam" id="PF22178"/>
    </source>
</evidence>
<evidence type="ECO:0000256" key="9">
    <source>
        <dbReference type="SAM" id="MobiDB-lite"/>
    </source>
</evidence>
<dbReference type="HOGENOM" id="CLU_004121_7_1_6"/>
<dbReference type="Gene3D" id="2.20.220.20">
    <property type="match status" value="1"/>
</dbReference>
<feature type="domain" description="Gp5/Type VI secretion system Vgr protein OB-fold" evidence="10">
    <location>
        <begin position="502"/>
        <end position="568"/>
    </location>
</feature>
<dbReference type="InterPro" id="IPR033907">
    <property type="entry name" value="Endolysin_autolysin"/>
</dbReference>
<dbReference type="EC" id="3.2.1.17" evidence="8"/>
<dbReference type="Pfam" id="PF22178">
    <property type="entry name" value="Gp5_trimer_C"/>
    <property type="match status" value="1"/>
</dbReference>
<evidence type="ECO:0000256" key="2">
    <source>
        <dbReference type="ARBA" id="ARBA00005558"/>
    </source>
</evidence>
<dbReference type="AlphaFoldDB" id="D3UYQ1"/>
<feature type="domain" description="Gp5/Type VI secretion system Vgr C-terminal trimerisation" evidence="11">
    <location>
        <begin position="586"/>
        <end position="667"/>
    </location>
</feature>
<dbReference type="Pfam" id="PF04717">
    <property type="entry name" value="Phage_base_V"/>
    <property type="match status" value="1"/>
</dbReference>
<dbReference type="InterPro" id="IPR034690">
    <property type="entry name" value="Endolysin_T4_type"/>
</dbReference>
<evidence type="ECO:0000256" key="7">
    <source>
        <dbReference type="ARBA" id="ARBA00023295"/>
    </source>
</evidence>
<evidence type="ECO:0000259" key="10">
    <source>
        <dbReference type="Pfam" id="PF04717"/>
    </source>
</evidence>
<dbReference type="eggNOG" id="COG3501">
    <property type="taxonomic scope" value="Bacteria"/>
</dbReference>
<dbReference type="Pfam" id="PF00959">
    <property type="entry name" value="Phage_lysozyme"/>
    <property type="match status" value="1"/>
</dbReference>
<feature type="region of interest" description="Disordered" evidence="9">
    <location>
        <begin position="787"/>
        <end position="863"/>
    </location>
</feature>
<dbReference type="GO" id="GO:0009253">
    <property type="term" value="P:peptidoglycan catabolic process"/>
    <property type="evidence" value="ECO:0007669"/>
    <property type="project" value="InterPro"/>
</dbReference>
<dbReference type="InterPro" id="IPR037026">
    <property type="entry name" value="Vgr_OB-fold_dom_sf"/>
</dbReference>
<dbReference type="Proteomes" id="UP000002045">
    <property type="component" value="Chromosome"/>
</dbReference>
<dbReference type="GO" id="GO:0003796">
    <property type="term" value="F:lysozyme activity"/>
    <property type="evidence" value="ECO:0007669"/>
    <property type="project" value="UniProtKB-EC"/>
</dbReference>
<keyword evidence="3 8" id="KW-0929">Antimicrobial</keyword>
<feature type="compositionally biased region" description="Polar residues" evidence="9">
    <location>
        <begin position="853"/>
        <end position="862"/>
    </location>
</feature>
<evidence type="ECO:0000256" key="5">
    <source>
        <dbReference type="ARBA" id="ARBA00022801"/>
    </source>
</evidence>
<evidence type="ECO:0000256" key="3">
    <source>
        <dbReference type="ARBA" id="ARBA00022529"/>
    </source>
</evidence>
<sequence>MSMKKNMAKLKKGRALIQQGQQAAQLAKHVTGKLGGGLGGAAAGTAGLIPGGGFGGGIGGGSAGTGAAGLIPGGGFGGGLGGAGGGAGQGLAARAASGQSGAAKALQKAGQLLGGGGGMAPSGLQFTLTAGGLPPETFVVTDFALTEGFSRPFSLHVGLASADPAIDFPAVLDRSATLTILQEGVEQRSITGIVARFEQGNTGLHQTTYQMSLYPDLWRTTLRQNSRIFQQLDIAAILTTLLKEHGIRDVVFSLRHPHPAREFCVQYQESDFAFLQRLTAEEGIFYFFECGNGRNTLVFADDAGSVPPGIVLAYQPGEGSTTGTPSVGSFTCSAQVRPAQVQLKDYTFKNPAWPAEFSQQMKEDTLQQMYYEHYDYPGRFKDEAHGQAFTRYRLEALRSDAVTGQASGQAIAVQPGKLFTLFNHPREDLNQPWQVVGASHTGSQPQARETASSDSGTTLHSQFSFIRHNQHWRPAPLPKPTIDGPQIAKVVGPAGEEIFCDQYGRIRLQFPWDRYGKSDDQSSCWIRVSQPWAGQGWGMLAIPRIGQEVVVDFLHGDPDQPIVTGRTYHASNIPPGALPGSKTQMAFRSKTHKGEGYNELLFEDAKGSERLALHAQKDMHTTVKDNQSLVVEAGDRTLTVQTGDEHKTVKQGNLTETICQTRSTEANVIQVKAKAGKAGLGTQLYQAEDNITLQVGKGSIEMTPEHIRVAFGSSVILLNSSGVFVDGPAIGLNNGSAGAGLPPAAADGGDSASESGSLLPAAVMAAGLGPMGMAALGSMGLISSASAATPASAPRPMPTPADGAGRQAAPADSQATPASAPRSMPVPVNGAGRQAVPAGSQVAAPSAPPVSATNLTTSTKKTMGQDGLDLLKGIESLRLKPYDDQTGKTVTKWTKGATIGYGKLIEKKDWDTYKDGITEDEAEELFKKTLAPFEKTVNDGITKEINQNQFDALTMFAYNIGAKGFNDSSVLKLVNDENAKTDYDTLDDAWKAWNKSQGKVNQGVINRRAAELKIYNEGVYERW</sequence>
<dbReference type="STRING" id="406818.XBJ1_0278"/>
<dbReference type="SUPFAM" id="SSF69255">
    <property type="entry name" value="gp5 N-terminal domain-like"/>
    <property type="match status" value="1"/>
</dbReference>
<dbReference type="Pfam" id="PF05954">
    <property type="entry name" value="Phage_GPD"/>
    <property type="match status" value="1"/>
</dbReference>
<dbReference type="InterPro" id="IPR017847">
    <property type="entry name" value="T6SS_RhsGE_Vgr_subset"/>
</dbReference>
<accession>D3UYQ1</accession>
<dbReference type="SUPFAM" id="SSF69279">
    <property type="entry name" value="Phage tail proteins"/>
    <property type="match status" value="2"/>
</dbReference>
<dbReference type="Gene3D" id="2.30.110.50">
    <property type="match status" value="1"/>
</dbReference>
<evidence type="ECO:0000256" key="4">
    <source>
        <dbReference type="ARBA" id="ARBA00022638"/>
    </source>
</evidence>
<comment type="similarity">
    <text evidence="2">Belongs to the VgrG protein family.</text>
</comment>
<dbReference type="InterPro" id="IPR023346">
    <property type="entry name" value="Lysozyme-like_dom_sf"/>
</dbReference>
<dbReference type="InterPro" id="IPR054030">
    <property type="entry name" value="Gp5_Vgr_C"/>
</dbReference>
<dbReference type="NCBIfam" id="TIGR03361">
    <property type="entry name" value="VI_Rhs_Vgr"/>
    <property type="match status" value="1"/>
</dbReference>
<dbReference type="SUPFAM" id="SSF69349">
    <property type="entry name" value="Phage fibre proteins"/>
    <property type="match status" value="1"/>
</dbReference>
<dbReference type="SUPFAM" id="SSF53955">
    <property type="entry name" value="Lysozyme-like"/>
    <property type="match status" value="1"/>
</dbReference>
<dbReference type="Gene3D" id="3.55.50.10">
    <property type="entry name" value="Baseplate protein-like domains"/>
    <property type="match status" value="1"/>
</dbReference>
<keyword evidence="6" id="KW-1035">Host cytoplasm</keyword>
<dbReference type="NCBIfam" id="TIGR01646">
    <property type="entry name" value="vgr_GE"/>
    <property type="match status" value="1"/>
</dbReference>
<dbReference type="GO" id="GO:0016998">
    <property type="term" value="P:cell wall macromolecule catabolic process"/>
    <property type="evidence" value="ECO:0007669"/>
    <property type="project" value="InterPro"/>
</dbReference>
<evidence type="ECO:0000313" key="12">
    <source>
        <dbReference type="EMBL" id="CBJ79429.1"/>
    </source>
</evidence>
<organism evidence="12 13">
    <name type="scientific">Xenorhabdus bovienii (strain SS-2004)</name>
    <name type="common">Xenorhabdus nematophila subsp. bovienii</name>
    <dbReference type="NCBI Taxonomy" id="406818"/>
    <lineage>
        <taxon>Bacteria</taxon>
        <taxon>Pseudomonadati</taxon>
        <taxon>Pseudomonadota</taxon>
        <taxon>Gammaproteobacteria</taxon>
        <taxon>Enterobacterales</taxon>
        <taxon>Morganellaceae</taxon>
        <taxon>Xenorhabdus</taxon>
    </lineage>
</organism>
<keyword evidence="7 8" id="KW-0326">Glycosidase</keyword>
<dbReference type="InterPro" id="IPR002196">
    <property type="entry name" value="Glyco_hydro_24"/>
</dbReference>
<dbReference type="PANTHER" id="PTHR32305">
    <property type="match status" value="1"/>
</dbReference>
<dbReference type="PANTHER" id="PTHR32305:SF11">
    <property type="entry name" value="TYPE VI SECRETION SYSTEM SPIKE PROTEIN VGRG3"/>
    <property type="match status" value="1"/>
</dbReference>
<dbReference type="InterPro" id="IPR006533">
    <property type="entry name" value="T6SS_Vgr_RhsGE"/>
</dbReference>
<dbReference type="EMBL" id="FN667741">
    <property type="protein sequence ID" value="CBJ79429.1"/>
    <property type="molecule type" value="Genomic_DNA"/>
</dbReference>
<comment type="similarity">
    <text evidence="8">Belongs to the glycosyl hydrolase 24 family.</text>
</comment>